<name>A0A4Q0MCB4_9HYPH</name>
<organism evidence="3 4">
    <name type="scientific">Hansschlegelia zhihuaiae</name>
    <dbReference type="NCBI Taxonomy" id="405005"/>
    <lineage>
        <taxon>Bacteria</taxon>
        <taxon>Pseudomonadati</taxon>
        <taxon>Pseudomonadota</taxon>
        <taxon>Alphaproteobacteria</taxon>
        <taxon>Hyphomicrobiales</taxon>
        <taxon>Methylopilaceae</taxon>
        <taxon>Hansschlegelia</taxon>
    </lineage>
</organism>
<evidence type="ECO:0000256" key="1">
    <source>
        <dbReference type="SAM" id="MobiDB-lite"/>
    </source>
</evidence>
<feature type="compositionally biased region" description="Low complexity" evidence="1">
    <location>
        <begin position="30"/>
        <end position="40"/>
    </location>
</feature>
<evidence type="ECO:0000313" key="3">
    <source>
        <dbReference type="EMBL" id="RXF70835.1"/>
    </source>
</evidence>
<dbReference type="InterPro" id="IPR034122">
    <property type="entry name" value="Retropepsin-like_bacterial"/>
</dbReference>
<dbReference type="SUPFAM" id="SSF50630">
    <property type="entry name" value="Acid proteases"/>
    <property type="match status" value="1"/>
</dbReference>
<dbReference type="Gene3D" id="2.40.70.10">
    <property type="entry name" value="Acid Proteases"/>
    <property type="match status" value="1"/>
</dbReference>
<feature type="region of interest" description="Disordered" evidence="1">
    <location>
        <begin position="30"/>
        <end position="56"/>
    </location>
</feature>
<dbReference type="GO" id="GO:0006508">
    <property type="term" value="P:proteolysis"/>
    <property type="evidence" value="ECO:0007669"/>
    <property type="project" value="UniProtKB-KW"/>
</dbReference>
<dbReference type="AlphaFoldDB" id="A0A4Q0MCB4"/>
<dbReference type="InterPro" id="IPR001969">
    <property type="entry name" value="Aspartic_peptidase_AS"/>
</dbReference>
<keyword evidence="2" id="KW-0732">Signal</keyword>
<dbReference type="OrthoDB" id="7595324at2"/>
<reference evidence="3 4" key="1">
    <citation type="submission" date="2018-12" db="EMBL/GenBank/DDBJ databases">
        <title>bacterium Hansschlegelia zhihuaiae S113.</title>
        <authorList>
            <person name="He J."/>
        </authorList>
    </citation>
    <scope>NUCLEOTIDE SEQUENCE [LARGE SCALE GENOMIC DNA]</scope>
    <source>
        <strain evidence="3 4">S 113</strain>
    </source>
</reference>
<keyword evidence="4" id="KW-1185">Reference proteome</keyword>
<dbReference type="Proteomes" id="UP000289708">
    <property type="component" value="Unassembled WGS sequence"/>
</dbReference>
<feature type="chain" id="PRO_5020794698" evidence="2">
    <location>
        <begin position="19"/>
        <end position="169"/>
    </location>
</feature>
<dbReference type="NCBIfam" id="TIGR02281">
    <property type="entry name" value="clan_AA_DTGA"/>
    <property type="match status" value="1"/>
</dbReference>
<dbReference type="InterPro" id="IPR011969">
    <property type="entry name" value="Clan_AA_Asp_peptidase_C"/>
</dbReference>
<evidence type="ECO:0000313" key="4">
    <source>
        <dbReference type="Proteomes" id="UP000289708"/>
    </source>
</evidence>
<keyword evidence="3" id="KW-0378">Hydrolase</keyword>
<gene>
    <name evidence="3" type="ORF">EK403_16835</name>
</gene>
<dbReference type="EMBL" id="RYFI01000017">
    <property type="protein sequence ID" value="RXF70835.1"/>
    <property type="molecule type" value="Genomic_DNA"/>
</dbReference>
<feature type="signal peptide" evidence="2">
    <location>
        <begin position="1"/>
        <end position="18"/>
    </location>
</feature>
<keyword evidence="3" id="KW-0645">Protease</keyword>
<dbReference type="GO" id="GO:0004190">
    <property type="term" value="F:aspartic-type endopeptidase activity"/>
    <property type="evidence" value="ECO:0007669"/>
    <property type="project" value="InterPro"/>
</dbReference>
<evidence type="ECO:0000256" key="2">
    <source>
        <dbReference type="SAM" id="SignalP"/>
    </source>
</evidence>
<accession>A0A4Q0MCB4</accession>
<dbReference type="EC" id="3.4.23.-" evidence="3"/>
<dbReference type="Pfam" id="PF13975">
    <property type="entry name" value="gag-asp_proteas"/>
    <property type="match status" value="1"/>
</dbReference>
<protein>
    <submittedName>
        <fullName evidence="3">TIGR02281 family clan AA aspartic protease</fullName>
        <ecNumber evidence="3">3.4.23.-</ecNumber>
    </submittedName>
</protein>
<comment type="caution">
    <text evidence="3">The sequence shown here is derived from an EMBL/GenBank/DDBJ whole genome shotgun (WGS) entry which is preliminary data.</text>
</comment>
<dbReference type="InterPro" id="IPR021109">
    <property type="entry name" value="Peptidase_aspartic_dom_sf"/>
</dbReference>
<dbReference type="PROSITE" id="PS00141">
    <property type="entry name" value="ASP_PROTEASE"/>
    <property type="match status" value="1"/>
</dbReference>
<dbReference type="CDD" id="cd05483">
    <property type="entry name" value="retropepsin_like_bacteria"/>
    <property type="match status" value="1"/>
</dbReference>
<sequence length="169" mass="17530">MIKMALAAGLLTVGAAYMATGLIEDALPARPERTAAAPPSRLEEARPGHVSLSAGPDGHFRVDATIGGRRVPMLVDTGATVVALSYENGESLGLVSGGDRFDARVATANGSVGAKRVVLRDVRIGSVKVDDVAAVVLSPGAMDGALLGMSFLGRLRRIESARDRLVLER</sequence>
<proteinExistence type="predicted"/>